<organismHost>
    <name type="scientific">Agrotis segetum</name>
    <name type="common">Turnip moth</name>
    <dbReference type="NCBI Taxonomy" id="47767"/>
</organismHost>
<organism evidence="2">
    <name type="scientific">Agrotis segetum granulosis virus</name>
    <name type="common">AsGV</name>
    <name type="synonym">Agrotis segetum granulovirus</name>
    <dbReference type="NCBI Taxonomy" id="10464"/>
    <lineage>
        <taxon>Viruses</taxon>
        <taxon>Viruses incertae sedis</taxon>
        <taxon>Naldaviricetes</taxon>
        <taxon>Lefavirales</taxon>
        <taxon>Baculoviridae</taxon>
        <taxon>Betabaculovirus</taxon>
        <taxon>Betabaculovirus agsegetum</taxon>
    </lineage>
</organism>
<name>A0A023MHG9_GVAS</name>
<sequence>MVYIKIDIGSHTKGYSTNTSDRDYIIFSKCDAYTFLDHISEKKRLVNVHKKDEEGNDCVYVDLYKGLQGIYTGKYYYLGVFAKQSDVKDKNGWENVNLFEFIQDLTKLRIHLILKTMVKYRVKTSLTDQPKQLLAIMFNLAYIEHWLKYNTFPEVNKLPNLLYDEEKPLRYYKSLMKARVENTVTTLSEEVDYIKNWQDAVEVKLESFGTPLERYDIQRNIVMYMLNAGSLQGFCEDTIKNCIFPSIQQLSRTKNGNLFGRTVTVQEKLDGCNFRVIVDRDLITYGSRNTYYSTRDFMGFYRIKNSLEKSAIKLKGILKLNQFVIYGELIGWCFSNDKLLYETIGQEIDYKLPYGTVKYYAYEIRKYDGYNNDFLDFEMSQKWLQEAGFDIIPYDKIFYDYFIENIKFSSKLFSQNSIEGYIIRCGPLRYKVKEHYCLGDLRNALHQINNTFVNSVLGEEEGKLELHELVFAAKKCYDTLMPVDKDIPLYKIFGKLYTLLRQRAHITDDLHYSKAFEMFQTLLE</sequence>
<reference evidence="3 4" key="2">
    <citation type="submission" date="2015-05" db="EMBL/GenBank/DDBJ databases">
        <title>Complete Sequence of an Agrotis segetum granulovirus isolate from Europe.</title>
        <authorList>
            <person name="Gueli Alletti G."/>
            <person name="Wennmann J.T."/>
            <person name="Jehle J.A."/>
        </authorList>
    </citation>
    <scope>NUCLEOTIDE SEQUENCE [LARGE SCALE GENOMIC DNA]</scope>
    <source>
        <strain evidence="3 4">DA</strain>
    </source>
</reference>
<dbReference type="Pfam" id="PF09414">
    <property type="entry name" value="RNA_ligase"/>
    <property type="match status" value="1"/>
</dbReference>
<evidence type="ECO:0000259" key="1">
    <source>
        <dbReference type="Pfam" id="PF09414"/>
    </source>
</evidence>
<dbReference type="OrthoDB" id="3903at10239"/>
<gene>
    <name evidence="2" type="ORF">AsGV147</name>
    <name evidence="3" type="ORF">AsGV150</name>
</gene>
<dbReference type="InterPro" id="IPR021122">
    <property type="entry name" value="RNA_ligase_dom_REL/Rnl2"/>
</dbReference>
<dbReference type="EMBL" id="KC994902">
    <property type="protein sequence ID" value="AHN92186.1"/>
    <property type="molecule type" value="Genomic_DNA"/>
</dbReference>
<evidence type="ECO:0000313" key="4">
    <source>
        <dbReference type="Proteomes" id="UP000232958"/>
    </source>
</evidence>
<dbReference type="Proteomes" id="UP000232958">
    <property type="component" value="Segment"/>
</dbReference>
<proteinExistence type="predicted"/>
<reference evidence="2" key="1">
    <citation type="journal article" date="2014" name="Arch. Virol.">
        <title>Complete genome sequence of Agrotis segetum granulovirus Shanghai strain.</title>
        <authorList>
            <person name="Zhang X."/>
            <person name="Liang Z."/>
            <person name="Yin X."/>
            <person name="Wang J."/>
            <person name="Shao X."/>
        </authorList>
    </citation>
    <scope>NUCLEOTIDE SEQUENCE</scope>
    <source>
        <strain evidence="2">L1</strain>
    </source>
</reference>
<feature type="domain" description="RNA ligase" evidence="1">
    <location>
        <begin position="262"/>
        <end position="425"/>
    </location>
</feature>
<accession>A0A023MHG9</accession>
<dbReference type="SUPFAM" id="SSF56091">
    <property type="entry name" value="DNA ligase/mRNA capping enzyme, catalytic domain"/>
    <property type="match status" value="1"/>
</dbReference>
<evidence type="ECO:0000313" key="2">
    <source>
        <dbReference type="EMBL" id="AHN92186.1"/>
    </source>
</evidence>
<dbReference type="Gene3D" id="3.30.470.30">
    <property type="entry name" value="DNA ligase/mRNA capping enzyme"/>
    <property type="match status" value="1"/>
</dbReference>
<protein>
    <submittedName>
        <fullName evidence="2">He65</fullName>
    </submittedName>
</protein>
<keyword evidence="4" id="KW-1185">Reference proteome</keyword>
<evidence type="ECO:0000313" key="3">
    <source>
        <dbReference type="EMBL" id="AKN63424.1"/>
    </source>
</evidence>
<dbReference type="EMBL" id="KR584663">
    <property type="protein sequence ID" value="AKN63424.1"/>
    <property type="molecule type" value="Genomic_DNA"/>
</dbReference>